<feature type="signal peptide" evidence="3">
    <location>
        <begin position="1"/>
        <end position="23"/>
    </location>
</feature>
<dbReference type="PANTHER" id="PTHR30203">
    <property type="entry name" value="OUTER MEMBRANE CATION EFFLUX PROTEIN"/>
    <property type="match status" value="1"/>
</dbReference>
<dbReference type="SUPFAM" id="SSF56954">
    <property type="entry name" value="Outer membrane efflux proteins (OEP)"/>
    <property type="match status" value="1"/>
</dbReference>
<feature type="region of interest" description="Disordered" evidence="2">
    <location>
        <begin position="460"/>
        <end position="484"/>
    </location>
</feature>
<dbReference type="Proteomes" id="UP001058290">
    <property type="component" value="Chromosome"/>
</dbReference>
<evidence type="ECO:0000256" key="1">
    <source>
        <dbReference type="SAM" id="Coils"/>
    </source>
</evidence>
<protein>
    <submittedName>
        <fullName evidence="4">TolC family protein</fullName>
    </submittedName>
</protein>
<dbReference type="EMBL" id="CP104377">
    <property type="protein sequence ID" value="UXC18970.1"/>
    <property type="molecule type" value="Genomic_DNA"/>
</dbReference>
<dbReference type="RefSeq" id="WP_260719334.1">
    <property type="nucleotide sequence ID" value="NZ_CP104377.1"/>
</dbReference>
<keyword evidence="3" id="KW-0732">Signal</keyword>
<sequence length="484" mass="52609">MKRLSLRLSSLATALLLAGCASVSPDGLRSDVAKQMEGRLPAQAQLPAADAQSQQSAQTHIDAWLQQPLDADTAVRIALLNNPGLQLQLAQLGIADAQRVQAITLPNPSLTLGWFRNGREREIERKLGFGLVDLLTLPWRSRWQGWQLEQATLEAAQQTLLLAADTRRAWLNAVAAEQALAAHTRMHDAAALGGELARRMAAVGNFSKLDQARELAQQQQAAAQLVRAELAAQQARAQLAQRMGLWGPQLDFVLPQALPPLPKSASDLRSGDDAEATALRERLDLGALRRNLEVSTDRQGWAALGAVFGDIGASYSRNTSTERDSGHQDRTRGWELDVPLPLFDWGSAASAMARHQVHANAAQLRESAIRARSEARSSWRAYRTAWDLAHQQQTEVLPLAQLVQQETIYRYNGMLLSIWQLLAQARSTTQAVLTATEAQRDFWLAETDLQLALSGTSPQPAAASARAASNSAVPAAPATQPQGH</sequence>
<evidence type="ECO:0000313" key="5">
    <source>
        <dbReference type="Proteomes" id="UP001058290"/>
    </source>
</evidence>
<evidence type="ECO:0000256" key="2">
    <source>
        <dbReference type="SAM" id="MobiDB-lite"/>
    </source>
</evidence>
<organism evidence="4 5">
    <name type="scientific">Comamonas squillarum</name>
    <dbReference type="NCBI Taxonomy" id="2977320"/>
    <lineage>
        <taxon>Bacteria</taxon>
        <taxon>Pseudomonadati</taxon>
        <taxon>Pseudomonadota</taxon>
        <taxon>Betaproteobacteria</taxon>
        <taxon>Burkholderiales</taxon>
        <taxon>Comamonadaceae</taxon>
        <taxon>Comamonas</taxon>
    </lineage>
</organism>
<feature type="chain" id="PRO_5045661566" evidence="3">
    <location>
        <begin position="24"/>
        <end position="484"/>
    </location>
</feature>
<dbReference type="Gene3D" id="1.20.1600.10">
    <property type="entry name" value="Outer membrane efflux proteins (OEP)"/>
    <property type="match status" value="1"/>
</dbReference>
<keyword evidence="5" id="KW-1185">Reference proteome</keyword>
<feature type="compositionally biased region" description="Low complexity" evidence="2">
    <location>
        <begin position="460"/>
        <end position="478"/>
    </location>
</feature>
<dbReference type="InterPro" id="IPR010131">
    <property type="entry name" value="MdtP/NodT-like"/>
</dbReference>
<feature type="coiled-coil region" evidence="1">
    <location>
        <begin position="209"/>
        <end position="238"/>
    </location>
</feature>
<keyword evidence="1" id="KW-0175">Coiled coil</keyword>
<name>A0ABY5ZY94_9BURK</name>
<reference evidence="4" key="1">
    <citation type="submission" date="2022-09" db="EMBL/GenBank/DDBJ databases">
        <title>Bacterial diversity in gut of crayfish and pufferfish.</title>
        <authorList>
            <person name="Huang Y."/>
        </authorList>
    </citation>
    <scope>NUCLEOTIDE SEQUENCE</scope>
    <source>
        <strain evidence="4">PR12</strain>
    </source>
</reference>
<dbReference type="PANTHER" id="PTHR30203:SF24">
    <property type="entry name" value="BLR4935 PROTEIN"/>
    <property type="match status" value="1"/>
</dbReference>
<evidence type="ECO:0000256" key="3">
    <source>
        <dbReference type="SAM" id="SignalP"/>
    </source>
</evidence>
<gene>
    <name evidence="4" type="ORF">N4T19_02260</name>
</gene>
<evidence type="ECO:0000313" key="4">
    <source>
        <dbReference type="EMBL" id="UXC18970.1"/>
    </source>
</evidence>
<dbReference type="PROSITE" id="PS51257">
    <property type="entry name" value="PROKAR_LIPOPROTEIN"/>
    <property type="match status" value="1"/>
</dbReference>
<accession>A0ABY5ZY94</accession>
<proteinExistence type="predicted"/>